<feature type="transmembrane region" description="Helical" evidence="1">
    <location>
        <begin position="16"/>
        <end position="37"/>
    </location>
</feature>
<reference evidence="2 3" key="1">
    <citation type="journal article" date="2007" name="Int. J. Syst. Evol. Microbiol.">
        <title>Oceanobacillus profundus sp. nov., isolated from a deep-sea sediment core.</title>
        <authorList>
            <person name="Kim Y.G."/>
            <person name="Choi D.H."/>
            <person name="Hyun S."/>
            <person name="Cho B.C."/>
        </authorList>
    </citation>
    <scope>NUCLEOTIDE SEQUENCE [LARGE SCALE GENOMIC DNA]</scope>
    <source>
        <strain evidence="2 3">DSM 18246</strain>
    </source>
</reference>
<dbReference type="AlphaFoldDB" id="A0A417YNA4"/>
<sequence length="105" mass="12377">MSAGWCLFWCHRSAEWCFIFLFGVIGELYGALFLFLVSYERGMVLYFSFWCHTSAGWCFIFLFGVIRARNGALFLFLVRSILCNAKNPARFQIKKEQDFFDYTCD</sequence>
<keyword evidence="1" id="KW-0472">Membrane</keyword>
<proteinExistence type="predicted"/>
<keyword evidence="3" id="KW-1185">Reference proteome</keyword>
<accession>A0A417YNA4</accession>
<keyword evidence="1" id="KW-0812">Transmembrane</keyword>
<gene>
    <name evidence="2" type="ORF">D1B32_01400</name>
</gene>
<name>A0A417YNA4_9BACI</name>
<protein>
    <submittedName>
        <fullName evidence="2">Uncharacterized protein</fullName>
    </submittedName>
</protein>
<evidence type="ECO:0000256" key="1">
    <source>
        <dbReference type="SAM" id="Phobius"/>
    </source>
</evidence>
<dbReference type="Proteomes" id="UP000285456">
    <property type="component" value="Unassembled WGS sequence"/>
</dbReference>
<dbReference type="EMBL" id="QWEH01000001">
    <property type="protein sequence ID" value="RHW35302.1"/>
    <property type="molecule type" value="Genomic_DNA"/>
</dbReference>
<comment type="caution">
    <text evidence="2">The sequence shown here is derived from an EMBL/GenBank/DDBJ whole genome shotgun (WGS) entry which is preliminary data.</text>
</comment>
<evidence type="ECO:0000313" key="3">
    <source>
        <dbReference type="Proteomes" id="UP000285456"/>
    </source>
</evidence>
<evidence type="ECO:0000313" key="2">
    <source>
        <dbReference type="EMBL" id="RHW35302.1"/>
    </source>
</evidence>
<feature type="transmembrane region" description="Helical" evidence="1">
    <location>
        <begin position="43"/>
        <end position="66"/>
    </location>
</feature>
<keyword evidence="1" id="KW-1133">Transmembrane helix</keyword>
<organism evidence="2 3">
    <name type="scientific">Oceanobacillus profundus</name>
    <dbReference type="NCBI Taxonomy" id="372463"/>
    <lineage>
        <taxon>Bacteria</taxon>
        <taxon>Bacillati</taxon>
        <taxon>Bacillota</taxon>
        <taxon>Bacilli</taxon>
        <taxon>Bacillales</taxon>
        <taxon>Bacillaceae</taxon>
        <taxon>Oceanobacillus</taxon>
    </lineage>
</organism>